<gene>
    <name evidence="2" type="ORF">GCM10025783_12140</name>
</gene>
<dbReference type="InterPro" id="IPR050855">
    <property type="entry name" value="NDM-1-like"/>
</dbReference>
<dbReference type="InterPro" id="IPR036866">
    <property type="entry name" value="RibonucZ/Hydroxyglut_hydro"/>
</dbReference>
<keyword evidence="3" id="KW-1185">Reference proteome</keyword>
<reference evidence="3" key="1">
    <citation type="journal article" date="2019" name="Int. J. Syst. Evol. Microbiol.">
        <title>The Global Catalogue of Microorganisms (GCM) 10K type strain sequencing project: providing services to taxonomists for standard genome sequencing and annotation.</title>
        <authorList>
            <consortium name="The Broad Institute Genomics Platform"/>
            <consortium name="The Broad Institute Genome Sequencing Center for Infectious Disease"/>
            <person name="Wu L."/>
            <person name="Ma J."/>
        </authorList>
    </citation>
    <scope>NUCLEOTIDE SEQUENCE [LARGE SCALE GENOMIC DNA]</scope>
    <source>
        <strain evidence="3">JCM 19015</strain>
    </source>
</reference>
<dbReference type="SMART" id="SM00849">
    <property type="entry name" value="Lactamase_B"/>
    <property type="match status" value="1"/>
</dbReference>
<name>A0ABP8Z0C1_9MICO</name>
<evidence type="ECO:0000259" key="1">
    <source>
        <dbReference type="SMART" id="SM00849"/>
    </source>
</evidence>
<dbReference type="RefSeq" id="WP_345480137.1">
    <property type="nucleotide sequence ID" value="NZ_BAABLP010000002.1"/>
</dbReference>
<comment type="caution">
    <text evidence="2">The sequence shown here is derived from an EMBL/GenBank/DDBJ whole genome shotgun (WGS) entry which is preliminary data.</text>
</comment>
<dbReference type="EMBL" id="BAABLP010000002">
    <property type="protein sequence ID" value="GAA4742341.1"/>
    <property type="molecule type" value="Genomic_DNA"/>
</dbReference>
<evidence type="ECO:0000313" key="3">
    <source>
        <dbReference type="Proteomes" id="UP001500121"/>
    </source>
</evidence>
<dbReference type="Proteomes" id="UP001500121">
    <property type="component" value="Unassembled WGS sequence"/>
</dbReference>
<dbReference type="Pfam" id="PF00753">
    <property type="entry name" value="Lactamase_B"/>
    <property type="match status" value="1"/>
</dbReference>
<organism evidence="2 3">
    <name type="scientific">Amnibacterium soli</name>
    <dbReference type="NCBI Taxonomy" id="1282736"/>
    <lineage>
        <taxon>Bacteria</taxon>
        <taxon>Bacillati</taxon>
        <taxon>Actinomycetota</taxon>
        <taxon>Actinomycetes</taxon>
        <taxon>Micrococcales</taxon>
        <taxon>Microbacteriaceae</taxon>
        <taxon>Amnibacterium</taxon>
    </lineage>
</organism>
<dbReference type="CDD" id="cd06262">
    <property type="entry name" value="metallo-hydrolase-like_MBL-fold"/>
    <property type="match status" value="1"/>
</dbReference>
<dbReference type="InterPro" id="IPR001279">
    <property type="entry name" value="Metallo-B-lactamas"/>
</dbReference>
<dbReference type="SUPFAM" id="SSF56281">
    <property type="entry name" value="Metallo-hydrolase/oxidoreductase"/>
    <property type="match status" value="1"/>
</dbReference>
<feature type="domain" description="Metallo-beta-lactamase" evidence="1">
    <location>
        <begin position="37"/>
        <end position="215"/>
    </location>
</feature>
<dbReference type="PANTHER" id="PTHR42951">
    <property type="entry name" value="METALLO-BETA-LACTAMASE DOMAIN-CONTAINING"/>
    <property type="match status" value="1"/>
</dbReference>
<sequence length="265" mass="28055">MSRGATGSIERMGADGGVRRLRPVASGVLVATSRRDRTNTVVLLGPARTALLVDPAWTPDELDGLAADLDVLRLTVAAVVSTHSHFDHLLWHPRFGAAPRWGSAQTAAAARRPMLAELGTGYPASAFLTAPPLRPLTGPVPWRGTAVHPVVTDAHAPGHTSLWIPRGRVLLAGDLLSDVEVPLLADEDPAAAGYRAGLDALEPFAARAALVVPGHGNPGRDAGHRLRRDRRWLDALGTGTPPADDPRTVSEANRAAWEAALTMFR</sequence>
<protein>
    <submittedName>
        <fullName evidence="2">MBL fold metallo-hydrolase</fullName>
    </submittedName>
</protein>
<evidence type="ECO:0000313" key="2">
    <source>
        <dbReference type="EMBL" id="GAA4742341.1"/>
    </source>
</evidence>
<dbReference type="Gene3D" id="3.60.15.10">
    <property type="entry name" value="Ribonuclease Z/Hydroxyacylglutathione hydrolase-like"/>
    <property type="match status" value="1"/>
</dbReference>
<proteinExistence type="predicted"/>
<accession>A0ABP8Z0C1</accession>